<accession>A0A0R3WXE7</accession>
<dbReference type="STRING" id="6205.A0A0R3WXE7"/>
<dbReference type="InterPro" id="IPR016024">
    <property type="entry name" value="ARM-type_fold"/>
</dbReference>
<name>A0A0R3WXE7_HYDTA</name>
<dbReference type="WBParaSite" id="TTAC_0000543701-mRNA-1">
    <property type="protein sequence ID" value="TTAC_0000543701-mRNA-1"/>
    <property type="gene ID" value="TTAC_0000543701"/>
</dbReference>
<dbReference type="SUPFAM" id="SSF48371">
    <property type="entry name" value="ARM repeat"/>
    <property type="match status" value="1"/>
</dbReference>
<protein>
    <submittedName>
        <fullName evidence="3">PIK helical domain-containing protein</fullName>
    </submittedName>
</protein>
<dbReference type="InterPro" id="IPR042236">
    <property type="entry name" value="PI3K_accessory_sf"/>
</dbReference>
<feature type="chain" id="PRO_5012588104" evidence="1">
    <location>
        <begin position="16"/>
        <end position="91"/>
    </location>
</feature>
<dbReference type="Gene3D" id="1.25.40.70">
    <property type="entry name" value="Phosphatidylinositol 3-kinase, accessory domain (PIK)"/>
    <property type="match status" value="1"/>
</dbReference>
<evidence type="ECO:0000259" key="2">
    <source>
        <dbReference type="PROSITE" id="PS51545"/>
    </source>
</evidence>
<dbReference type="AlphaFoldDB" id="A0A0R3WXE7"/>
<feature type="signal peptide" evidence="1">
    <location>
        <begin position="1"/>
        <end position="15"/>
    </location>
</feature>
<dbReference type="InterPro" id="IPR001263">
    <property type="entry name" value="PI3K_accessory_dom"/>
</dbReference>
<evidence type="ECO:0000256" key="1">
    <source>
        <dbReference type="SAM" id="SignalP"/>
    </source>
</evidence>
<reference evidence="3" key="1">
    <citation type="submission" date="2017-02" db="UniProtKB">
        <authorList>
            <consortium name="WormBaseParasite"/>
        </authorList>
    </citation>
    <scope>IDENTIFICATION</scope>
</reference>
<dbReference type="PROSITE" id="PS51545">
    <property type="entry name" value="PIK_HELICAL"/>
    <property type="match status" value="1"/>
</dbReference>
<proteinExistence type="predicted"/>
<evidence type="ECO:0000313" key="3">
    <source>
        <dbReference type="WBParaSite" id="TTAC_0000543701-mRNA-1"/>
    </source>
</evidence>
<feature type="domain" description="PIK helical" evidence="2">
    <location>
        <begin position="1"/>
        <end position="51"/>
    </location>
</feature>
<sequence length="91" mass="10198">LVNPLTCFLLQRALCCPTLIGVRLCWHLRSQLDNPDARLRFSLILDALCRGFGPQLLLFVHGQVNALNRLTDIAISVKVKSPFPMQRLNGS</sequence>
<organism evidence="3">
    <name type="scientific">Hydatigena taeniaeformis</name>
    <name type="common">Feline tapeworm</name>
    <name type="synonym">Taenia taeniaeformis</name>
    <dbReference type="NCBI Taxonomy" id="6205"/>
    <lineage>
        <taxon>Eukaryota</taxon>
        <taxon>Metazoa</taxon>
        <taxon>Spiralia</taxon>
        <taxon>Lophotrochozoa</taxon>
        <taxon>Platyhelminthes</taxon>
        <taxon>Cestoda</taxon>
        <taxon>Eucestoda</taxon>
        <taxon>Cyclophyllidea</taxon>
        <taxon>Taeniidae</taxon>
        <taxon>Hydatigera</taxon>
    </lineage>
</organism>
<keyword evidence="1" id="KW-0732">Signal</keyword>